<evidence type="ECO:0000256" key="2">
    <source>
        <dbReference type="ARBA" id="ARBA00022827"/>
    </source>
</evidence>
<dbReference type="InterPro" id="IPR050346">
    <property type="entry name" value="FMO-like"/>
</dbReference>
<dbReference type="PANTHER" id="PTHR23023">
    <property type="entry name" value="DIMETHYLANILINE MONOOXYGENASE"/>
    <property type="match status" value="1"/>
</dbReference>
<evidence type="ECO:0000256" key="3">
    <source>
        <dbReference type="ARBA" id="ARBA00023002"/>
    </source>
</evidence>
<gene>
    <name evidence="4" type="ORF">CC80DRAFT_403055</name>
</gene>
<keyword evidence="5" id="KW-1185">Reference proteome</keyword>
<dbReference type="GO" id="GO:0004497">
    <property type="term" value="F:monooxygenase activity"/>
    <property type="evidence" value="ECO:0007669"/>
    <property type="project" value="UniProtKB-KW"/>
</dbReference>
<dbReference type="InterPro" id="IPR036188">
    <property type="entry name" value="FAD/NAD-bd_sf"/>
</dbReference>
<dbReference type="EMBL" id="ML976981">
    <property type="protein sequence ID" value="KAF1961443.1"/>
    <property type="molecule type" value="Genomic_DNA"/>
</dbReference>
<organism evidence="4 5">
    <name type="scientific">Byssothecium circinans</name>
    <dbReference type="NCBI Taxonomy" id="147558"/>
    <lineage>
        <taxon>Eukaryota</taxon>
        <taxon>Fungi</taxon>
        <taxon>Dikarya</taxon>
        <taxon>Ascomycota</taxon>
        <taxon>Pezizomycotina</taxon>
        <taxon>Dothideomycetes</taxon>
        <taxon>Pleosporomycetidae</taxon>
        <taxon>Pleosporales</taxon>
        <taxon>Massarineae</taxon>
        <taxon>Massarinaceae</taxon>
        <taxon>Byssothecium</taxon>
    </lineage>
</organism>
<protein>
    <submittedName>
        <fullName evidence="4">Dimethylaniline monooxygenase (N-oxide forming)</fullName>
    </submittedName>
</protein>
<sequence length="565" mass="62826">MEEFDVVVVGAGWYGLAAAKTYLELHPHDDIAVLEAAPSAGGVWSRERLYPGLRSNNVLGSYEYSDFPMDPAVFEVSRGEHIPGAVLHRYLTAYAQHFGVYPRIRFNTRVDAAEENAESGLWALSVTNTETGSRSRLQAKKVIIATGLTSDPNLPALAGRDDFGAPIFHVKDFAAHADSVRTTKQVAVLGGAKSAWDVAYAYATAGVTVDMIIRQSGRGPVWMSPAYVTPLKKLLEKLVNVRFLQWFSPCIWGDEDGYGRIRSFYHGTWLGRKMTDAFWAILGGDVLSLVGFDQHPEMKKLKPWHPAFWVGSGLGILNYPTDFFDLVRNGTIRVHVGDIANLSDHTIHLTTGEAIKADALLCATGWKARPPINFSPPDCLADLGMPHHSAKQDPLVEKADSVILAKLPRLKDQPNITKAEQTDSTAPNQPFRLYRFIVPPSSLAKRNIAFAGMTTTISTVVCAQAQALWISAYFDGKLDRLLPPDEARWEAVLHSRFVKWRYPLGYGDRLPDFVFDAIPYVDMLLHDLGVESRRKKSLWAHWTHPYGPEDYKGIVGEWAESHRSS</sequence>
<dbReference type="AlphaFoldDB" id="A0A6A5U8F3"/>
<proteinExistence type="predicted"/>
<dbReference type="Proteomes" id="UP000800035">
    <property type="component" value="Unassembled WGS sequence"/>
</dbReference>
<evidence type="ECO:0000313" key="5">
    <source>
        <dbReference type="Proteomes" id="UP000800035"/>
    </source>
</evidence>
<reference evidence="4" key="1">
    <citation type="journal article" date="2020" name="Stud. Mycol.">
        <title>101 Dothideomycetes genomes: a test case for predicting lifestyles and emergence of pathogens.</title>
        <authorList>
            <person name="Haridas S."/>
            <person name="Albert R."/>
            <person name="Binder M."/>
            <person name="Bloem J."/>
            <person name="Labutti K."/>
            <person name="Salamov A."/>
            <person name="Andreopoulos B."/>
            <person name="Baker S."/>
            <person name="Barry K."/>
            <person name="Bills G."/>
            <person name="Bluhm B."/>
            <person name="Cannon C."/>
            <person name="Castanera R."/>
            <person name="Culley D."/>
            <person name="Daum C."/>
            <person name="Ezra D."/>
            <person name="Gonzalez J."/>
            <person name="Henrissat B."/>
            <person name="Kuo A."/>
            <person name="Liang C."/>
            <person name="Lipzen A."/>
            <person name="Lutzoni F."/>
            <person name="Magnuson J."/>
            <person name="Mondo S."/>
            <person name="Nolan M."/>
            <person name="Ohm R."/>
            <person name="Pangilinan J."/>
            <person name="Park H.-J."/>
            <person name="Ramirez L."/>
            <person name="Alfaro M."/>
            <person name="Sun H."/>
            <person name="Tritt A."/>
            <person name="Yoshinaga Y."/>
            <person name="Zwiers L.-H."/>
            <person name="Turgeon B."/>
            <person name="Goodwin S."/>
            <person name="Spatafora J."/>
            <person name="Crous P."/>
            <person name="Grigoriev I."/>
        </authorList>
    </citation>
    <scope>NUCLEOTIDE SEQUENCE</scope>
    <source>
        <strain evidence="4">CBS 675.92</strain>
    </source>
</reference>
<keyword evidence="3" id="KW-0560">Oxidoreductase</keyword>
<evidence type="ECO:0000256" key="1">
    <source>
        <dbReference type="ARBA" id="ARBA00022630"/>
    </source>
</evidence>
<keyword evidence="1" id="KW-0285">Flavoprotein</keyword>
<dbReference type="SUPFAM" id="SSF51905">
    <property type="entry name" value="FAD/NAD(P)-binding domain"/>
    <property type="match status" value="2"/>
</dbReference>
<accession>A0A6A5U8F3</accession>
<dbReference type="Pfam" id="PF13738">
    <property type="entry name" value="Pyr_redox_3"/>
    <property type="match status" value="1"/>
</dbReference>
<evidence type="ECO:0000313" key="4">
    <source>
        <dbReference type="EMBL" id="KAF1961443.1"/>
    </source>
</evidence>
<name>A0A6A5U8F3_9PLEO</name>
<keyword evidence="2" id="KW-0274">FAD</keyword>
<dbReference type="Gene3D" id="3.50.50.60">
    <property type="entry name" value="FAD/NAD(P)-binding domain"/>
    <property type="match status" value="2"/>
</dbReference>
<keyword evidence="4" id="KW-0503">Monooxygenase</keyword>
<dbReference type="OrthoDB" id="2915840at2759"/>